<dbReference type="AlphaFoldDB" id="A0A931IX80"/>
<evidence type="ECO:0000256" key="1">
    <source>
        <dbReference type="SAM" id="SignalP"/>
    </source>
</evidence>
<proteinExistence type="predicted"/>
<dbReference type="InterPro" id="IPR005151">
    <property type="entry name" value="Tail-specific_protease"/>
</dbReference>
<dbReference type="EMBL" id="JAEDAL010000001">
    <property type="protein sequence ID" value="MBH9551536.1"/>
    <property type="molecule type" value="Genomic_DNA"/>
</dbReference>
<feature type="domain" description="Tail specific protease" evidence="2">
    <location>
        <begin position="86"/>
        <end position="319"/>
    </location>
</feature>
<reference evidence="3" key="1">
    <citation type="submission" date="2020-12" db="EMBL/GenBank/DDBJ databases">
        <title>The genome sequence of Inhella sp. 4Y17.</title>
        <authorList>
            <person name="Liu Y."/>
        </authorList>
    </citation>
    <scope>NUCLEOTIDE SEQUENCE</scope>
    <source>
        <strain evidence="3">4Y10</strain>
    </source>
</reference>
<name>A0A931IX80_9BURK</name>
<dbReference type="SMART" id="SM00245">
    <property type="entry name" value="TSPc"/>
    <property type="match status" value="1"/>
</dbReference>
<dbReference type="GO" id="GO:0006508">
    <property type="term" value="P:proteolysis"/>
    <property type="evidence" value="ECO:0007669"/>
    <property type="project" value="InterPro"/>
</dbReference>
<feature type="chain" id="PRO_5038093596" description="Tail specific protease domain-containing protein" evidence="1">
    <location>
        <begin position="23"/>
        <end position="337"/>
    </location>
</feature>
<dbReference type="Pfam" id="PF03572">
    <property type="entry name" value="Peptidase_S41"/>
    <property type="match status" value="1"/>
</dbReference>
<dbReference type="PANTHER" id="PTHR11261:SF3">
    <property type="entry name" value="RETINOL-BINDING PROTEIN 3"/>
    <property type="match status" value="1"/>
</dbReference>
<dbReference type="SUPFAM" id="SSF52096">
    <property type="entry name" value="ClpP/crotonase"/>
    <property type="match status" value="1"/>
</dbReference>
<organism evidence="3 4">
    <name type="scientific">Inhella gelatinilytica</name>
    <dbReference type="NCBI Taxonomy" id="2795030"/>
    <lineage>
        <taxon>Bacteria</taxon>
        <taxon>Pseudomonadati</taxon>
        <taxon>Pseudomonadota</taxon>
        <taxon>Betaproteobacteria</taxon>
        <taxon>Burkholderiales</taxon>
        <taxon>Sphaerotilaceae</taxon>
        <taxon>Inhella</taxon>
    </lineage>
</organism>
<evidence type="ECO:0000313" key="4">
    <source>
        <dbReference type="Proteomes" id="UP000620139"/>
    </source>
</evidence>
<dbReference type="Gene3D" id="3.90.226.10">
    <property type="entry name" value="2-enoyl-CoA Hydratase, Chain A, domain 1"/>
    <property type="match status" value="1"/>
</dbReference>
<sequence length="337" mass="36581">MLSLLRTLLLCGSTLWAPEAHATPPDRWTGPLQAIDTLLRTHSHDPDRWTDDSQAAFKRSLERLAAQAPHRAAFVEGFNRLWATQGPFSHVQLLPQPGSAEAVAQHLDALNVGPSAVQLSWHGEVAVLAVHTLMGRDTQEAISAAYRAIVARPARALILDLRENPGGAFAVRPLVGHLIDQPLDTGVFLPRRTHSPPQAQALDAAPAWRGWSLQSFWTTVQTQPFTRIQFEPLAPHYAGPVAVLTSPRTASAAEMAVDALLRAQRVGVVGERTAGRMLTQKPFDVPGTDWVLMLPVADYHAWHSGRIEGQGIRPTLAVPAADALTVALTTLFPIPKP</sequence>
<accession>A0A931IX80</accession>
<comment type="caution">
    <text evidence="3">The sequence shown here is derived from an EMBL/GenBank/DDBJ whole genome shotgun (WGS) entry which is preliminary data.</text>
</comment>
<dbReference type="PANTHER" id="PTHR11261">
    <property type="entry name" value="INTERPHOTORECEPTOR RETINOID-BINDING PROTEIN"/>
    <property type="match status" value="1"/>
</dbReference>
<gene>
    <name evidence="3" type="ORF">I7X43_01635</name>
</gene>
<dbReference type="GO" id="GO:0008236">
    <property type="term" value="F:serine-type peptidase activity"/>
    <property type="evidence" value="ECO:0007669"/>
    <property type="project" value="InterPro"/>
</dbReference>
<keyword evidence="4" id="KW-1185">Reference proteome</keyword>
<keyword evidence="1" id="KW-0732">Signal</keyword>
<feature type="signal peptide" evidence="1">
    <location>
        <begin position="1"/>
        <end position="22"/>
    </location>
</feature>
<protein>
    <recommendedName>
        <fullName evidence="2">Tail specific protease domain-containing protein</fullName>
    </recommendedName>
</protein>
<dbReference type="InterPro" id="IPR029045">
    <property type="entry name" value="ClpP/crotonase-like_dom_sf"/>
</dbReference>
<evidence type="ECO:0000259" key="2">
    <source>
        <dbReference type="SMART" id="SM00245"/>
    </source>
</evidence>
<dbReference type="Proteomes" id="UP000620139">
    <property type="component" value="Unassembled WGS sequence"/>
</dbReference>
<evidence type="ECO:0000313" key="3">
    <source>
        <dbReference type="EMBL" id="MBH9551536.1"/>
    </source>
</evidence>
<dbReference type="RefSeq" id="WP_198099145.1">
    <property type="nucleotide sequence ID" value="NZ_JAEDAL010000001.1"/>
</dbReference>